<keyword evidence="4 9" id="KW-0997">Cell inner membrane</keyword>
<dbReference type="GO" id="GO:0022857">
    <property type="term" value="F:transmembrane transporter activity"/>
    <property type="evidence" value="ECO:0007669"/>
    <property type="project" value="UniProtKB-UniRule"/>
</dbReference>
<feature type="transmembrane region" description="Helical" evidence="9">
    <location>
        <begin position="29"/>
        <end position="52"/>
    </location>
</feature>
<reference evidence="11" key="1">
    <citation type="journal article" date="2014" name="Int. J. Syst. Evol. Microbiol.">
        <title>Complete genome sequence of Corynebacterium casei LMG S-19264T (=DSM 44701T), isolated from a smear-ripened cheese.</title>
        <authorList>
            <consortium name="US DOE Joint Genome Institute (JGI-PGF)"/>
            <person name="Walter F."/>
            <person name="Albersmeier A."/>
            <person name="Kalinowski J."/>
            <person name="Ruckert C."/>
        </authorList>
    </citation>
    <scope>NUCLEOTIDE SEQUENCE</scope>
    <source>
        <strain evidence="11">CGMCC 1.15762</strain>
    </source>
</reference>
<comment type="subunit">
    <text evidence="9">The complex comprises the extracytoplasmic solute receptor protein and the two transmembrane proteins.</text>
</comment>
<evidence type="ECO:0000259" key="10">
    <source>
        <dbReference type="Pfam" id="PF04290"/>
    </source>
</evidence>
<reference evidence="11" key="2">
    <citation type="submission" date="2020-09" db="EMBL/GenBank/DDBJ databases">
        <authorList>
            <person name="Sun Q."/>
            <person name="Zhou Y."/>
        </authorList>
    </citation>
    <scope>NUCLEOTIDE SEQUENCE</scope>
    <source>
        <strain evidence="11">CGMCC 1.15762</strain>
    </source>
</reference>
<evidence type="ECO:0000256" key="2">
    <source>
        <dbReference type="ARBA" id="ARBA00022448"/>
    </source>
</evidence>
<feature type="transmembrane region" description="Helical" evidence="9">
    <location>
        <begin position="104"/>
        <end position="124"/>
    </location>
</feature>
<comment type="caution">
    <text evidence="11">The sequence shown here is derived from an EMBL/GenBank/DDBJ whole genome shotgun (WGS) entry which is preliminary data.</text>
</comment>
<keyword evidence="3" id="KW-1003">Cell membrane</keyword>
<dbReference type="Proteomes" id="UP000617145">
    <property type="component" value="Unassembled WGS sequence"/>
</dbReference>
<evidence type="ECO:0000256" key="7">
    <source>
        <dbReference type="ARBA" id="ARBA00023136"/>
    </source>
</evidence>
<evidence type="ECO:0000256" key="5">
    <source>
        <dbReference type="ARBA" id="ARBA00022692"/>
    </source>
</evidence>
<dbReference type="InterPro" id="IPR055348">
    <property type="entry name" value="DctQ"/>
</dbReference>
<dbReference type="RefSeq" id="WP_188791727.1">
    <property type="nucleotide sequence ID" value="NZ_BMJV01000009.1"/>
</dbReference>
<keyword evidence="6 9" id="KW-1133">Transmembrane helix</keyword>
<sequence>MTSHGQNNGSGFGRSLLTPLGYVEKVVEWSGMLIIVATLAFTFVTLLVNVFLRYVFSSGIAWAYEINLLSFPWLVAGGIAVASVRGWHISVDALVSIFPAGLRRLFVILVSLSIIVISVSILMTSGPIIRASQFQRLSEIPVSQYYGYISLYYAFGTMTIMAVIELVRTLVAPDKDTPVDPAQQSFS</sequence>
<dbReference type="GO" id="GO:0005886">
    <property type="term" value="C:plasma membrane"/>
    <property type="evidence" value="ECO:0007669"/>
    <property type="project" value="UniProtKB-SubCell"/>
</dbReference>
<keyword evidence="5 9" id="KW-0812">Transmembrane</keyword>
<keyword evidence="7 9" id="KW-0472">Membrane</keyword>
<evidence type="ECO:0000256" key="6">
    <source>
        <dbReference type="ARBA" id="ARBA00022989"/>
    </source>
</evidence>
<accession>A0A8J2ZME3</accession>
<evidence type="ECO:0000256" key="3">
    <source>
        <dbReference type="ARBA" id="ARBA00022475"/>
    </source>
</evidence>
<evidence type="ECO:0000313" key="12">
    <source>
        <dbReference type="Proteomes" id="UP000617145"/>
    </source>
</evidence>
<dbReference type="AlphaFoldDB" id="A0A8J2ZME3"/>
<proteinExistence type="inferred from homology"/>
<protein>
    <recommendedName>
        <fullName evidence="9">TRAP transporter small permease protein</fullName>
    </recommendedName>
</protein>
<organism evidence="11 12">
    <name type="scientific">Salipiger pallidus</name>
    <dbReference type="NCBI Taxonomy" id="1775170"/>
    <lineage>
        <taxon>Bacteria</taxon>
        <taxon>Pseudomonadati</taxon>
        <taxon>Pseudomonadota</taxon>
        <taxon>Alphaproteobacteria</taxon>
        <taxon>Rhodobacterales</taxon>
        <taxon>Roseobacteraceae</taxon>
        <taxon>Salipiger</taxon>
    </lineage>
</organism>
<evidence type="ECO:0000256" key="4">
    <source>
        <dbReference type="ARBA" id="ARBA00022519"/>
    </source>
</evidence>
<evidence type="ECO:0000256" key="1">
    <source>
        <dbReference type="ARBA" id="ARBA00004429"/>
    </source>
</evidence>
<keyword evidence="12" id="KW-1185">Reference proteome</keyword>
<keyword evidence="2 9" id="KW-0813">Transport</keyword>
<dbReference type="InterPro" id="IPR007387">
    <property type="entry name" value="TRAP_DctQ"/>
</dbReference>
<evidence type="ECO:0000256" key="9">
    <source>
        <dbReference type="RuleBase" id="RU369079"/>
    </source>
</evidence>
<dbReference type="GO" id="GO:0015740">
    <property type="term" value="P:C4-dicarboxylate transport"/>
    <property type="evidence" value="ECO:0007669"/>
    <property type="project" value="TreeGrafter"/>
</dbReference>
<comment type="similarity">
    <text evidence="8 9">Belongs to the TRAP transporter small permease family.</text>
</comment>
<evidence type="ECO:0000313" key="11">
    <source>
        <dbReference type="EMBL" id="GGG83374.1"/>
    </source>
</evidence>
<evidence type="ECO:0000256" key="8">
    <source>
        <dbReference type="ARBA" id="ARBA00038436"/>
    </source>
</evidence>
<dbReference type="PANTHER" id="PTHR35011:SF2">
    <property type="entry name" value="2,3-DIKETO-L-GULONATE TRAP TRANSPORTER SMALL PERMEASE PROTEIN YIAM"/>
    <property type="match status" value="1"/>
</dbReference>
<dbReference type="Pfam" id="PF04290">
    <property type="entry name" value="DctQ"/>
    <property type="match status" value="1"/>
</dbReference>
<comment type="function">
    <text evidence="9">Part of the tripartite ATP-independent periplasmic (TRAP) transport system.</text>
</comment>
<dbReference type="PANTHER" id="PTHR35011">
    <property type="entry name" value="2,3-DIKETO-L-GULONATE TRAP TRANSPORTER SMALL PERMEASE PROTEIN YIAM"/>
    <property type="match status" value="1"/>
</dbReference>
<feature type="transmembrane region" description="Helical" evidence="9">
    <location>
        <begin position="145"/>
        <end position="164"/>
    </location>
</feature>
<feature type="domain" description="Tripartite ATP-independent periplasmic transporters DctQ component" evidence="10">
    <location>
        <begin position="44"/>
        <end position="170"/>
    </location>
</feature>
<dbReference type="EMBL" id="BMJV01000009">
    <property type="protein sequence ID" value="GGG83374.1"/>
    <property type="molecule type" value="Genomic_DNA"/>
</dbReference>
<comment type="subcellular location">
    <subcellularLocation>
        <location evidence="1 9">Cell inner membrane</location>
        <topology evidence="1 9">Multi-pass membrane protein</topology>
    </subcellularLocation>
</comment>
<feature type="transmembrane region" description="Helical" evidence="9">
    <location>
        <begin position="64"/>
        <end position="84"/>
    </location>
</feature>
<name>A0A8J2ZME3_9RHOB</name>
<gene>
    <name evidence="11" type="ORF">GCM10011415_36550</name>
</gene>